<dbReference type="EMBL" id="CP113797">
    <property type="protein sequence ID" value="WAL62576.1"/>
    <property type="molecule type" value="Genomic_DNA"/>
</dbReference>
<dbReference type="Proteomes" id="UP001163152">
    <property type="component" value="Chromosome"/>
</dbReference>
<dbReference type="RefSeq" id="WP_268612916.1">
    <property type="nucleotide sequence ID" value="NZ_CP113797.1"/>
</dbReference>
<evidence type="ECO:0000313" key="2">
    <source>
        <dbReference type="Proteomes" id="UP001163152"/>
    </source>
</evidence>
<name>A0A9E8ZPK4_9CYAN</name>
<reference evidence="1" key="1">
    <citation type="submission" date="2022-12" db="EMBL/GenBank/DDBJ databases">
        <title>Polyphasic identification of a Novel Hot-Spring Cyanobacterium Ocullathermofonsia sinensis gen nov. sp. nov. and Genomic Insights on its Adaptations to the Thermal Habitat.</title>
        <authorList>
            <person name="Daroch M."/>
            <person name="Tang J."/>
            <person name="Jiang Y."/>
        </authorList>
    </citation>
    <scope>NUCLEOTIDE SEQUENCE</scope>
    <source>
        <strain evidence="1">PKUAC-SCTA174</strain>
    </source>
</reference>
<proteinExistence type="predicted"/>
<dbReference type="KEGG" id="tsin:OXH18_11460"/>
<dbReference type="InterPro" id="IPR018971">
    <property type="entry name" value="DUF1997"/>
</dbReference>
<evidence type="ECO:0000313" key="1">
    <source>
        <dbReference type="EMBL" id="WAL62576.1"/>
    </source>
</evidence>
<sequence>MQANSAEHCTIEQTPTVLGATSDLIDGTSLMEEQLAPTTDANCFHGSFSSCMEMYADTKTVADYLDGHRAWFPRCARPMKVEAIGDTGYALTIGRFGSFGYEVEPRIGLNLLPQDHGIYRIETISVPGYQPVGYDVDFQAALQLIETDPTNSDFSPLITRVEWELDLKVLIQFPRFIQALPKSLVQSTGDRLLNQIVRQVSRRLTHKVQQDFHQTIGIPFPRRR</sequence>
<dbReference type="AlphaFoldDB" id="A0A9E8ZPK4"/>
<gene>
    <name evidence="1" type="ORF">OXH18_11460</name>
</gene>
<keyword evidence="2" id="KW-1185">Reference proteome</keyword>
<dbReference type="Pfam" id="PF09366">
    <property type="entry name" value="DUF1997"/>
    <property type="match status" value="1"/>
</dbReference>
<organism evidence="1 2">
    <name type="scientific">Thermocoleostomius sinensis A174</name>
    <dbReference type="NCBI Taxonomy" id="2016057"/>
    <lineage>
        <taxon>Bacteria</taxon>
        <taxon>Bacillati</taxon>
        <taxon>Cyanobacteriota</taxon>
        <taxon>Cyanophyceae</taxon>
        <taxon>Oculatellales</taxon>
        <taxon>Oculatellaceae</taxon>
        <taxon>Thermocoleostomius</taxon>
    </lineage>
</organism>
<protein>
    <submittedName>
        <fullName evidence="1">DUF1997 domain-containing protein</fullName>
    </submittedName>
</protein>
<accession>A0A9E8ZPK4</accession>